<proteinExistence type="predicted"/>
<dbReference type="InterPro" id="IPR019734">
    <property type="entry name" value="TPR_rpt"/>
</dbReference>
<protein>
    <submittedName>
        <fullName evidence="1">Tetratricopeptide repeat protein</fullName>
    </submittedName>
</protein>
<dbReference type="InterPro" id="IPR011990">
    <property type="entry name" value="TPR-like_helical_dom_sf"/>
</dbReference>
<dbReference type="SUPFAM" id="SSF52540">
    <property type="entry name" value="P-loop containing nucleoside triphosphate hydrolases"/>
    <property type="match status" value="1"/>
</dbReference>
<dbReference type="Pfam" id="PF13424">
    <property type="entry name" value="TPR_12"/>
    <property type="match status" value="1"/>
</dbReference>
<dbReference type="Gene3D" id="1.25.40.10">
    <property type="entry name" value="Tetratricopeptide repeat domain"/>
    <property type="match status" value="2"/>
</dbReference>
<organism evidence="1 2">
    <name type="scientific">Lentzea alba</name>
    <dbReference type="NCBI Taxonomy" id="2714351"/>
    <lineage>
        <taxon>Bacteria</taxon>
        <taxon>Bacillati</taxon>
        <taxon>Actinomycetota</taxon>
        <taxon>Actinomycetes</taxon>
        <taxon>Pseudonocardiales</taxon>
        <taxon>Pseudonocardiaceae</taxon>
        <taxon>Lentzea</taxon>
    </lineage>
</organism>
<dbReference type="InterPro" id="IPR042197">
    <property type="entry name" value="Apaf_helical"/>
</dbReference>
<dbReference type="InterPro" id="IPR027417">
    <property type="entry name" value="P-loop_NTPase"/>
</dbReference>
<keyword evidence="2" id="KW-1185">Reference proteome</keyword>
<dbReference type="AlphaFoldDB" id="A0A7C9VR05"/>
<dbReference type="EMBL" id="JAAMPJ010000004">
    <property type="protein sequence ID" value="NGY60792.1"/>
    <property type="molecule type" value="Genomic_DNA"/>
</dbReference>
<dbReference type="PANTHER" id="PTHR47691">
    <property type="entry name" value="REGULATOR-RELATED"/>
    <property type="match status" value="1"/>
</dbReference>
<dbReference type="Gene3D" id="1.10.8.430">
    <property type="entry name" value="Helical domain of apoptotic protease-activating factors"/>
    <property type="match status" value="1"/>
</dbReference>
<comment type="caution">
    <text evidence="1">The sequence shown here is derived from an EMBL/GenBank/DDBJ whole genome shotgun (WGS) entry which is preliminary data.</text>
</comment>
<dbReference type="SMART" id="SM00028">
    <property type="entry name" value="TPR"/>
    <property type="match status" value="4"/>
</dbReference>
<dbReference type="GO" id="GO:0043531">
    <property type="term" value="F:ADP binding"/>
    <property type="evidence" value="ECO:0007669"/>
    <property type="project" value="InterPro"/>
</dbReference>
<dbReference type="PANTHER" id="PTHR47691:SF3">
    <property type="entry name" value="HTH-TYPE TRANSCRIPTIONAL REGULATOR RV0890C-RELATED"/>
    <property type="match status" value="1"/>
</dbReference>
<dbReference type="RefSeq" id="WP_166046771.1">
    <property type="nucleotide sequence ID" value="NZ_JAAMPJ010000004.1"/>
</dbReference>
<dbReference type="Proteomes" id="UP000481360">
    <property type="component" value="Unassembled WGS sequence"/>
</dbReference>
<dbReference type="PRINTS" id="PR00364">
    <property type="entry name" value="DISEASERSIST"/>
</dbReference>
<accession>A0A7C9VR05</accession>
<evidence type="ECO:0000313" key="2">
    <source>
        <dbReference type="Proteomes" id="UP000481360"/>
    </source>
</evidence>
<name>A0A7C9VR05_9PSEU</name>
<dbReference type="SUPFAM" id="SSF48452">
    <property type="entry name" value="TPR-like"/>
    <property type="match status" value="2"/>
</dbReference>
<sequence>MRNEANSSSMRDVVQIGTVHGDVHVRNESRLVPRQVPVVRGRFVGRETELRRIRAAELVLITGAGGVGKTWLAWRWAEQHSEEFPDGQLYVNLRGFDPSTEQMSPDTAVCCFLGALGVTPLPGGLQARYGLYQSLVAQRRMLIVLDNAASSEQVVPLLPGGSACTVLVTSRRHLTGLISGHGAEPVALDVLDPADAWELLTARVGEAEPSALAEVLDCCGGLPLALSVVAAQLALRPNASRAGFARKLRERRLETLNSGEKHADVRSALSWSYQVLSPLAAKLFRLMGRVPGSDLGVPGAAALLATPVGEAALLLDELEHLHLVQQHETDRYRMHDLVRLCAAEMPETDVEASMRRLANFYLHTGFGAHRSLNPTRRPIEIDDPLPGSGPLTITDPDEALGWFAAEHGNLLAIQGVTTDQVTWRLAWVMDTFHQMRGHFPESRQAWSAGLAAAERLEDPVVLVHARRLLGNACIHLGDHGDAKAHLEAALKLAVRSADVPGQAQTHYLLARAMQLNGGRNEEALDHARESLRLFETLGLPPQQVTLLNLVAMLEVSLGRIEEARGHAEAALEINRALGRVERSTDAGLEVLGDIAAGEGDHALAVRYYRQVAEELNAHGFSHGVAGTYERIARSESALGRYDLARIAWRQALELYEAQHRIADAIRVRGNLETQVR</sequence>
<gene>
    <name evidence="1" type="ORF">G7043_17820</name>
</gene>
<reference evidence="1 2" key="1">
    <citation type="submission" date="2020-03" db="EMBL/GenBank/DDBJ databases">
        <title>Isolation and identification of active actinomycetes.</title>
        <authorList>
            <person name="Sun X."/>
        </authorList>
    </citation>
    <scope>NUCLEOTIDE SEQUENCE [LARGE SCALE GENOMIC DNA]</scope>
    <source>
        <strain evidence="1 2">NEAU-D13</strain>
    </source>
</reference>
<evidence type="ECO:0000313" key="1">
    <source>
        <dbReference type="EMBL" id="NGY60792.1"/>
    </source>
</evidence>
<dbReference type="Gene3D" id="3.40.50.300">
    <property type="entry name" value="P-loop containing nucleotide triphosphate hydrolases"/>
    <property type="match status" value="1"/>
</dbReference>